<dbReference type="Gene3D" id="3.90.1140.10">
    <property type="entry name" value="Cyclic phosphodiesterase"/>
    <property type="match status" value="1"/>
</dbReference>
<reference evidence="2" key="1">
    <citation type="journal article" date="2019" name="Int. J. Syst. Evol. Microbiol.">
        <title>The Global Catalogue of Microorganisms (GCM) 10K type strain sequencing project: providing services to taxonomists for standard genome sequencing and annotation.</title>
        <authorList>
            <consortium name="The Broad Institute Genomics Platform"/>
            <consortium name="The Broad Institute Genome Sequencing Center for Infectious Disease"/>
            <person name="Wu L."/>
            <person name="Ma J."/>
        </authorList>
    </citation>
    <scope>NUCLEOTIDE SEQUENCE [LARGE SCALE GENOMIC DNA]</scope>
    <source>
        <strain evidence="2">JCM 17705</strain>
    </source>
</reference>
<accession>A0ABP8GLW7</accession>
<dbReference type="SUPFAM" id="SSF55144">
    <property type="entry name" value="LigT-like"/>
    <property type="match status" value="1"/>
</dbReference>
<organism evidence="1 2">
    <name type="scientific">Mucilaginibacter gynuensis</name>
    <dbReference type="NCBI Taxonomy" id="1302236"/>
    <lineage>
        <taxon>Bacteria</taxon>
        <taxon>Pseudomonadati</taxon>
        <taxon>Bacteroidota</taxon>
        <taxon>Sphingobacteriia</taxon>
        <taxon>Sphingobacteriales</taxon>
        <taxon>Sphingobacteriaceae</taxon>
        <taxon>Mucilaginibacter</taxon>
    </lineage>
</organism>
<dbReference type="Proteomes" id="UP001500582">
    <property type="component" value="Unassembled WGS sequence"/>
</dbReference>
<keyword evidence="2" id="KW-1185">Reference proteome</keyword>
<evidence type="ECO:0008006" key="3">
    <source>
        <dbReference type="Google" id="ProtNLM"/>
    </source>
</evidence>
<evidence type="ECO:0000313" key="2">
    <source>
        <dbReference type="Proteomes" id="UP001500582"/>
    </source>
</evidence>
<evidence type="ECO:0000313" key="1">
    <source>
        <dbReference type="EMBL" id="GAA4326787.1"/>
    </source>
</evidence>
<dbReference type="EMBL" id="BAABFT010000007">
    <property type="protein sequence ID" value="GAA4326787.1"/>
    <property type="molecule type" value="Genomic_DNA"/>
</dbReference>
<sequence>MEQFEMTVSSLRHLGAGVAYAIESAELHQLHRFCSLYFAADLIPQDRQRFRPHITIENKVSPEASRHLLTILNNTFAPFIVQAIGLDLWEYLGGPWQHRFGHNFKVCHDKLDMS</sequence>
<dbReference type="Pfam" id="PF13563">
    <property type="entry name" value="2_5_RNA_ligase2"/>
    <property type="match status" value="1"/>
</dbReference>
<dbReference type="InterPro" id="IPR009097">
    <property type="entry name" value="Cyclic_Pdiesterase"/>
</dbReference>
<gene>
    <name evidence="1" type="ORF">GCM10023149_29820</name>
</gene>
<proteinExistence type="predicted"/>
<protein>
    <recommendedName>
        <fullName evidence="3">2'-5' RNA ligase superfamily protein</fullName>
    </recommendedName>
</protein>
<comment type="caution">
    <text evidence="1">The sequence shown here is derived from an EMBL/GenBank/DDBJ whole genome shotgun (WGS) entry which is preliminary data.</text>
</comment>
<name>A0ABP8GLW7_9SPHI</name>